<feature type="signal peptide" evidence="2">
    <location>
        <begin position="1"/>
        <end position="28"/>
    </location>
</feature>
<dbReference type="EMBL" id="MCFI01000012">
    <property type="protein sequence ID" value="ORY80839.1"/>
    <property type="molecule type" value="Genomic_DNA"/>
</dbReference>
<feature type="compositionally biased region" description="Polar residues" evidence="1">
    <location>
        <begin position="52"/>
        <end position="61"/>
    </location>
</feature>
<feature type="region of interest" description="Disordered" evidence="1">
    <location>
        <begin position="34"/>
        <end position="69"/>
    </location>
</feature>
<evidence type="ECO:0000256" key="1">
    <source>
        <dbReference type="SAM" id="MobiDB-lite"/>
    </source>
</evidence>
<feature type="chain" id="PRO_5012124157" evidence="2">
    <location>
        <begin position="29"/>
        <end position="418"/>
    </location>
</feature>
<dbReference type="RefSeq" id="XP_040724484.1">
    <property type="nucleotide sequence ID" value="XM_040872357.1"/>
</dbReference>
<keyword evidence="2" id="KW-0732">Signal</keyword>
<evidence type="ECO:0000313" key="3">
    <source>
        <dbReference type="EMBL" id="ORY80839.1"/>
    </source>
</evidence>
<gene>
    <name evidence="3" type="ORF">BCR37DRAFT_54377</name>
</gene>
<sequence length="418" mass="46526">MRVCCTTSYVWLLMTSLCMVLLLYNVTASAGRTAAGESSKSKAASKIKRPRTGSSINSPASKKTRNPLPGEAKRLKSAFHQENVPECRNVSVNYHVLFDPRNDPDTTRARPINAPHTSSSESDSSCKTDCQQKIDRFERRLIEAIRMKNRPPACWASKRFSIVQRRATLVGDDISTMQREVSLTGCDSPNCHMLSTLCQCSFNLMIPEQMNATRAEIQSERLRLSRGGVYTQISWCDLRQFPATMSNDLGNTGQVFQEKMAEQQKMEVGKIEKQSWPLLGWQSVPKEAVILGVPFSCPEPLAKGAERKLSSKVEEICICPNNHDNDKRQCSHKELICETVSLAQAVDNLRRGGGGLFDVYVEKFPQLKDYVEPISGTAIATDQVSQENWATLLAAVDSVIERGLDSDLNLPAEANDEF</sequence>
<keyword evidence="4" id="KW-1185">Reference proteome</keyword>
<evidence type="ECO:0000313" key="4">
    <source>
        <dbReference type="Proteomes" id="UP000193685"/>
    </source>
</evidence>
<dbReference type="Proteomes" id="UP000193685">
    <property type="component" value="Unassembled WGS sequence"/>
</dbReference>
<comment type="caution">
    <text evidence="3">The sequence shown here is derived from an EMBL/GenBank/DDBJ whole genome shotgun (WGS) entry which is preliminary data.</text>
</comment>
<accession>A0A1Y2FAA0</accession>
<dbReference type="AlphaFoldDB" id="A0A1Y2FAA0"/>
<reference evidence="3 4" key="1">
    <citation type="submission" date="2016-07" db="EMBL/GenBank/DDBJ databases">
        <title>Pervasive Adenine N6-methylation of Active Genes in Fungi.</title>
        <authorList>
            <consortium name="DOE Joint Genome Institute"/>
            <person name="Mondo S.J."/>
            <person name="Dannebaum R.O."/>
            <person name="Kuo R.C."/>
            <person name="Labutti K."/>
            <person name="Haridas S."/>
            <person name="Kuo A."/>
            <person name="Salamov A."/>
            <person name="Ahrendt S.R."/>
            <person name="Lipzen A."/>
            <person name="Sullivan W."/>
            <person name="Andreopoulos W.B."/>
            <person name="Clum A."/>
            <person name="Lindquist E."/>
            <person name="Daum C."/>
            <person name="Ramamoorthy G.K."/>
            <person name="Gryganskyi A."/>
            <person name="Culley D."/>
            <person name="Magnuson J.K."/>
            <person name="James T.Y."/>
            <person name="O'Malley M.A."/>
            <person name="Stajich J.E."/>
            <person name="Spatafora J.W."/>
            <person name="Visel A."/>
            <person name="Grigoriev I.V."/>
        </authorList>
    </citation>
    <scope>NUCLEOTIDE SEQUENCE [LARGE SCALE GENOMIC DNA]</scope>
    <source>
        <strain evidence="3 4">12-1054</strain>
    </source>
</reference>
<dbReference type="GeneID" id="63788956"/>
<name>A0A1Y2FAA0_PROLT</name>
<protein>
    <submittedName>
        <fullName evidence="3">Uncharacterized protein</fullName>
    </submittedName>
</protein>
<evidence type="ECO:0000256" key="2">
    <source>
        <dbReference type="SAM" id="SignalP"/>
    </source>
</evidence>
<feature type="region of interest" description="Disordered" evidence="1">
    <location>
        <begin position="100"/>
        <end position="128"/>
    </location>
</feature>
<proteinExistence type="predicted"/>
<organism evidence="3 4">
    <name type="scientific">Protomyces lactucae-debilis</name>
    <dbReference type="NCBI Taxonomy" id="2754530"/>
    <lineage>
        <taxon>Eukaryota</taxon>
        <taxon>Fungi</taxon>
        <taxon>Dikarya</taxon>
        <taxon>Ascomycota</taxon>
        <taxon>Taphrinomycotina</taxon>
        <taxon>Taphrinomycetes</taxon>
        <taxon>Taphrinales</taxon>
        <taxon>Protomycetaceae</taxon>
        <taxon>Protomyces</taxon>
    </lineage>
</organism>